<keyword evidence="12" id="KW-1185">Reference proteome</keyword>
<protein>
    <submittedName>
        <fullName evidence="9">Dipeptide transport system permease protein DppB</fullName>
    </submittedName>
    <submittedName>
        <fullName evidence="10">Glutathione transport system permease protein</fullName>
    </submittedName>
</protein>
<keyword evidence="5" id="KW-1133">Transmembrane helix</keyword>
<feature type="compositionally biased region" description="Basic and acidic residues" evidence="7">
    <location>
        <begin position="101"/>
        <end position="116"/>
    </location>
</feature>
<keyword evidence="6" id="KW-0472">Membrane</keyword>
<dbReference type="PANTHER" id="PTHR43163">
    <property type="entry name" value="DIPEPTIDE TRANSPORT SYSTEM PERMEASE PROTEIN DPPB-RELATED"/>
    <property type="match status" value="1"/>
</dbReference>
<dbReference type="InterPro" id="IPR000515">
    <property type="entry name" value="MetI-like"/>
</dbReference>
<dbReference type="Proteomes" id="UP000256345">
    <property type="component" value="Unassembled WGS sequence"/>
</dbReference>
<gene>
    <name evidence="9" type="ORF">AA314_02078</name>
    <name evidence="10" type="ORF">ATI61_104140</name>
</gene>
<comment type="subcellular location">
    <subcellularLocation>
        <location evidence="1">Cell membrane</location>
        <topology evidence="1">Multi-pass membrane protein</topology>
    </subcellularLocation>
</comment>
<dbReference type="GO" id="GO:0005886">
    <property type="term" value="C:plasma membrane"/>
    <property type="evidence" value="ECO:0007669"/>
    <property type="project" value="UniProtKB-SubCell"/>
</dbReference>
<reference evidence="10 12" key="2">
    <citation type="submission" date="2018-08" db="EMBL/GenBank/DDBJ databases">
        <title>Genomic Encyclopedia of Archaeal and Bacterial Type Strains, Phase II (KMG-II): from individual species to whole genera.</title>
        <authorList>
            <person name="Goeker M."/>
        </authorList>
    </citation>
    <scope>NUCLEOTIDE SEQUENCE [LARGE SCALE GENOMIC DNA]</scope>
    <source>
        <strain evidence="10 12">DSM 2261</strain>
    </source>
</reference>
<reference evidence="9 11" key="1">
    <citation type="submission" date="2015-05" db="EMBL/GenBank/DDBJ databases">
        <title>Genome assembly of Archangium gephyra DSM 2261.</title>
        <authorList>
            <person name="Sharma G."/>
            <person name="Subramanian S."/>
        </authorList>
    </citation>
    <scope>NUCLEOTIDE SEQUENCE [LARGE SCALE GENOMIC DNA]</scope>
    <source>
        <strain evidence="9 11">DSM 2261</strain>
    </source>
</reference>
<accession>A0AAC8TC06</accession>
<evidence type="ECO:0000256" key="2">
    <source>
        <dbReference type="ARBA" id="ARBA00022448"/>
    </source>
</evidence>
<dbReference type="PANTHER" id="PTHR43163:SF6">
    <property type="entry name" value="DIPEPTIDE TRANSPORT SYSTEM PERMEASE PROTEIN DPPB-RELATED"/>
    <property type="match status" value="1"/>
</dbReference>
<feature type="compositionally biased region" description="Basic and acidic residues" evidence="7">
    <location>
        <begin position="61"/>
        <end position="73"/>
    </location>
</feature>
<organism evidence="9 11">
    <name type="scientific">Archangium gephyra</name>
    <dbReference type="NCBI Taxonomy" id="48"/>
    <lineage>
        <taxon>Bacteria</taxon>
        <taxon>Pseudomonadati</taxon>
        <taxon>Myxococcota</taxon>
        <taxon>Myxococcia</taxon>
        <taxon>Myxococcales</taxon>
        <taxon>Cystobacterineae</taxon>
        <taxon>Archangiaceae</taxon>
        <taxon>Archangium</taxon>
    </lineage>
</organism>
<sequence>MLGLEFGALLGGAIVTEKVFAWPGMGTLLLSAIEERDYNTVPATVLGFHLLGDAVRDTLDPKHLERQAGDSFERGAGGGERPSGSLGIPTGRGGLGAPCGRETDAPPSSREEGGLS</sequence>
<dbReference type="GO" id="GO:0055085">
    <property type="term" value="P:transmembrane transport"/>
    <property type="evidence" value="ECO:0007669"/>
    <property type="project" value="InterPro"/>
</dbReference>
<keyword evidence="3" id="KW-1003">Cell membrane</keyword>
<proteinExistence type="predicted"/>
<evidence type="ECO:0000313" key="11">
    <source>
        <dbReference type="Proteomes" id="UP000035579"/>
    </source>
</evidence>
<evidence type="ECO:0000256" key="7">
    <source>
        <dbReference type="SAM" id="MobiDB-lite"/>
    </source>
</evidence>
<evidence type="ECO:0000256" key="5">
    <source>
        <dbReference type="ARBA" id="ARBA00022989"/>
    </source>
</evidence>
<evidence type="ECO:0000313" key="12">
    <source>
        <dbReference type="Proteomes" id="UP000256345"/>
    </source>
</evidence>
<dbReference type="EMBL" id="CP011509">
    <property type="protein sequence ID" value="AKJ00452.1"/>
    <property type="molecule type" value="Genomic_DNA"/>
</dbReference>
<feature type="domain" description="ABC transmembrane type-1" evidence="8">
    <location>
        <begin position="2"/>
        <end position="46"/>
    </location>
</feature>
<dbReference type="Proteomes" id="UP000035579">
    <property type="component" value="Chromosome"/>
</dbReference>
<feature type="region of interest" description="Disordered" evidence="7">
    <location>
        <begin position="61"/>
        <end position="116"/>
    </location>
</feature>
<evidence type="ECO:0000256" key="3">
    <source>
        <dbReference type="ARBA" id="ARBA00022475"/>
    </source>
</evidence>
<keyword evidence="2" id="KW-0813">Transport</keyword>
<dbReference type="AlphaFoldDB" id="A0AAC8TC06"/>
<evidence type="ECO:0000256" key="4">
    <source>
        <dbReference type="ARBA" id="ARBA00022692"/>
    </source>
</evidence>
<evidence type="ECO:0000256" key="1">
    <source>
        <dbReference type="ARBA" id="ARBA00004651"/>
    </source>
</evidence>
<evidence type="ECO:0000313" key="9">
    <source>
        <dbReference type="EMBL" id="AKJ00452.1"/>
    </source>
</evidence>
<name>A0AAC8TC06_9BACT</name>
<evidence type="ECO:0000313" key="10">
    <source>
        <dbReference type="EMBL" id="REG32850.1"/>
    </source>
</evidence>
<evidence type="ECO:0000259" key="8">
    <source>
        <dbReference type="Pfam" id="PF00528"/>
    </source>
</evidence>
<keyword evidence="4" id="KW-0812">Transmembrane</keyword>
<evidence type="ECO:0000256" key="6">
    <source>
        <dbReference type="ARBA" id="ARBA00023136"/>
    </source>
</evidence>
<dbReference type="KEGG" id="age:AA314_02078"/>
<dbReference type="Pfam" id="PF00528">
    <property type="entry name" value="BPD_transp_1"/>
    <property type="match status" value="1"/>
</dbReference>
<dbReference type="EMBL" id="QUMU01000004">
    <property type="protein sequence ID" value="REG32850.1"/>
    <property type="molecule type" value="Genomic_DNA"/>
</dbReference>